<protein>
    <submittedName>
        <fullName evidence="3">Glutathione S-transferase</fullName>
    </submittedName>
</protein>
<dbReference type="AlphaFoldDB" id="A0A7Z2S657"/>
<dbReference type="SFLD" id="SFLDG00358">
    <property type="entry name" value="Main_(cytGST)"/>
    <property type="match status" value="1"/>
</dbReference>
<dbReference type="InterPro" id="IPR036282">
    <property type="entry name" value="Glutathione-S-Trfase_C_sf"/>
</dbReference>
<dbReference type="KEGG" id="schy:GVO57_05740"/>
<dbReference type="GO" id="GO:0016740">
    <property type="term" value="F:transferase activity"/>
    <property type="evidence" value="ECO:0007669"/>
    <property type="project" value="UniProtKB-KW"/>
</dbReference>
<sequence>MKLYDAGWAPSPRRVRMFLTEKGVDLAAAGIERVTVDLGAGGQFDPDFLRINPRGTVPVLVLDNGLAIADSVAICRYFEALHPEPCLFGATPIDQAATEEWTRIVEHEGYAAVVYAFRNRSRAMVGRALAGRWPEMPQIPELVARGQAMWGCFIDRLEARLADRMWLATDAFGFADLSAFVTLDFAVATRLSDGAFPPAIARWHAAIAARESAGA</sequence>
<dbReference type="InterPro" id="IPR036249">
    <property type="entry name" value="Thioredoxin-like_sf"/>
</dbReference>
<dbReference type="PANTHER" id="PTHR44051:SF8">
    <property type="entry name" value="GLUTATHIONE S-TRANSFERASE GSTA"/>
    <property type="match status" value="1"/>
</dbReference>
<feature type="domain" description="GST C-terminal" evidence="2">
    <location>
        <begin position="91"/>
        <end position="215"/>
    </location>
</feature>
<dbReference type="SUPFAM" id="SSF47616">
    <property type="entry name" value="GST C-terminal domain-like"/>
    <property type="match status" value="1"/>
</dbReference>
<dbReference type="SUPFAM" id="SSF52833">
    <property type="entry name" value="Thioredoxin-like"/>
    <property type="match status" value="1"/>
</dbReference>
<dbReference type="CDD" id="cd03051">
    <property type="entry name" value="GST_N_GTT2_like"/>
    <property type="match status" value="1"/>
</dbReference>
<feature type="domain" description="GST N-terminal" evidence="1">
    <location>
        <begin position="1"/>
        <end position="86"/>
    </location>
</feature>
<evidence type="ECO:0000259" key="1">
    <source>
        <dbReference type="PROSITE" id="PS50404"/>
    </source>
</evidence>
<gene>
    <name evidence="3" type="ORF">GVO57_05740</name>
</gene>
<keyword evidence="4" id="KW-1185">Reference proteome</keyword>
<dbReference type="SFLD" id="SFLDS00019">
    <property type="entry name" value="Glutathione_Transferase_(cytos"/>
    <property type="match status" value="1"/>
</dbReference>
<dbReference type="Pfam" id="PF00043">
    <property type="entry name" value="GST_C"/>
    <property type="match status" value="1"/>
</dbReference>
<dbReference type="Proteomes" id="UP000464468">
    <property type="component" value="Chromosome"/>
</dbReference>
<dbReference type="InterPro" id="IPR004046">
    <property type="entry name" value="GST_C"/>
</dbReference>
<dbReference type="InterPro" id="IPR040079">
    <property type="entry name" value="Glutathione_S-Trfase"/>
</dbReference>
<dbReference type="Pfam" id="PF13409">
    <property type="entry name" value="GST_N_2"/>
    <property type="match status" value="1"/>
</dbReference>
<dbReference type="Gene3D" id="1.20.1050.10">
    <property type="match status" value="1"/>
</dbReference>
<organism evidence="3 4">
    <name type="scientific">Sphingomonas changnyeongensis</name>
    <dbReference type="NCBI Taxonomy" id="2698679"/>
    <lineage>
        <taxon>Bacteria</taxon>
        <taxon>Pseudomonadati</taxon>
        <taxon>Pseudomonadota</taxon>
        <taxon>Alphaproteobacteria</taxon>
        <taxon>Sphingomonadales</taxon>
        <taxon>Sphingomonadaceae</taxon>
        <taxon>Sphingomonas</taxon>
    </lineage>
</organism>
<dbReference type="InterPro" id="IPR010987">
    <property type="entry name" value="Glutathione-S-Trfase_C-like"/>
</dbReference>
<evidence type="ECO:0000313" key="3">
    <source>
        <dbReference type="EMBL" id="QHL91815.1"/>
    </source>
</evidence>
<evidence type="ECO:0000313" key="4">
    <source>
        <dbReference type="Proteomes" id="UP000464468"/>
    </source>
</evidence>
<proteinExistence type="predicted"/>
<dbReference type="InterPro" id="IPR004045">
    <property type="entry name" value="Glutathione_S-Trfase_N"/>
</dbReference>
<evidence type="ECO:0000259" key="2">
    <source>
        <dbReference type="PROSITE" id="PS50405"/>
    </source>
</evidence>
<dbReference type="PROSITE" id="PS50405">
    <property type="entry name" value="GST_CTER"/>
    <property type="match status" value="1"/>
</dbReference>
<dbReference type="EMBL" id="CP047895">
    <property type="protein sequence ID" value="QHL91815.1"/>
    <property type="molecule type" value="Genomic_DNA"/>
</dbReference>
<dbReference type="InterPro" id="IPR034345">
    <property type="entry name" value="Gtt2-like_N"/>
</dbReference>
<name>A0A7Z2S657_9SPHN</name>
<dbReference type="Gene3D" id="3.40.30.10">
    <property type="entry name" value="Glutaredoxin"/>
    <property type="match status" value="1"/>
</dbReference>
<dbReference type="PANTHER" id="PTHR44051">
    <property type="entry name" value="GLUTATHIONE S-TRANSFERASE-RELATED"/>
    <property type="match status" value="1"/>
</dbReference>
<keyword evidence="3" id="KW-0808">Transferase</keyword>
<reference evidence="3 4" key="1">
    <citation type="submission" date="2020-01" db="EMBL/GenBank/DDBJ databases">
        <title>Sphingomonas sp. C33 whole genome sequece.</title>
        <authorList>
            <person name="Park C."/>
        </authorList>
    </citation>
    <scope>NUCLEOTIDE SEQUENCE [LARGE SCALE GENOMIC DNA]</scope>
    <source>
        <strain evidence="3 4">C33</strain>
    </source>
</reference>
<dbReference type="PROSITE" id="PS50404">
    <property type="entry name" value="GST_NTER"/>
    <property type="match status" value="1"/>
</dbReference>
<accession>A0A7Z2S657</accession>